<dbReference type="InParanoid" id="A0A5F8GK64"/>
<dbReference type="Gene3D" id="2.20.25.590">
    <property type="match status" value="1"/>
</dbReference>
<evidence type="ECO:0000256" key="5">
    <source>
        <dbReference type="RuleBase" id="RU364124"/>
    </source>
</evidence>
<evidence type="ECO:0000256" key="3">
    <source>
        <dbReference type="ARBA" id="ARBA00022525"/>
    </source>
</evidence>
<evidence type="ECO:0000256" key="2">
    <source>
        <dbReference type="ARBA" id="ARBA00010352"/>
    </source>
</evidence>
<reference evidence="6 7" key="1">
    <citation type="journal article" date="2007" name="Nature">
        <title>Genome of the marsupial Monodelphis domestica reveals innovation in non-coding sequences.</title>
        <authorList>
            <person name="Mikkelsen T.S."/>
            <person name="Wakefield M.J."/>
            <person name="Aken B."/>
            <person name="Amemiya C.T."/>
            <person name="Chang J.L."/>
            <person name="Duke S."/>
            <person name="Garber M."/>
            <person name="Gentles A.J."/>
            <person name="Goodstadt L."/>
            <person name="Heger A."/>
            <person name="Jurka J."/>
            <person name="Kamal M."/>
            <person name="Mauceli E."/>
            <person name="Searle S.M."/>
            <person name="Sharpe T."/>
            <person name="Baker M.L."/>
            <person name="Batzer M.A."/>
            <person name="Benos P.V."/>
            <person name="Belov K."/>
            <person name="Clamp M."/>
            <person name="Cook A."/>
            <person name="Cuff J."/>
            <person name="Das R."/>
            <person name="Davidow L."/>
            <person name="Deakin J.E."/>
            <person name="Fazzari M.J."/>
            <person name="Glass J.L."/>
            <person name="Grabherr M."/>
            <person name="Greally J.M."/>
            <person name="Gu W."/>
            <person name="Hore T.A."/>
            <person name="Huttley G.A."/>
            <person name="Kleber M."/>
            <person name="Jirtle R.L."/>
            <person name="Koina E."/>
            <person name="Lee J.T."/>
            <person name="Mahony S."/>
            <person name="Marra M.A."/>
            <person name="Miller R.D."/>
            <person name="Nicholls R.D."/>
            <person name="Oda M."/>
            <person name="Papenfuss A.T."/>
            <person name="Parra Z.E."/>
            <person name="Pollock D.D."/>
            <person name="Ray D.A."/>
            <person name="Schein J.E."/>
            <person name="Speed T.P."/>
            <person name="Thompson K."/>
            <person name="VandeBerg J.L."/>
            <person name="Wade C.M."/>
            <person name="Walker J.A."/>
            <person name="Waters P.D."/>
            <person name="Webber C."/>
            <person name="Weidman J.R."/>
            <person name="Xie X."/>
            <person name="Zody M.C."/>
            <person name="Baldwin J."/>
            <person name="Abdouelleil A."/>
            <person name="Abdulkadir J."/>
            <person name="Abebe A."/>
            <person name="Abera B."/>
            <person name="Abreu J."/>
            <person name="Acer S.C."/>
            <person name="Aftuck L."/>
            <person name="Alexander A."/>
            <person name="An P."/>
            <person name="Anderson E."/>
            <person name="Anderson S."/>
            <person name="Arachi H."/>
            <person name="Azer M."/>
            <person name="Bachantsang P."/>
            <person name="Barry A."/>
            <person name="Bayul T."/>
            <person name="Berlin A."/>
            <person name="Bessette D."/>
            <person name="Bloom T."/>
            <person name="Bloom T."/>
            <person name="Boguslavskiy L."/>
            <person name="Bonnet C."/>
            <person name="Boukhgalter B."/>
            <person name="Bourzgui I."/>
            <person name="Brown A."/>
            <person name="Cahill P."/>
            <person name="Channer S."/>
            <person name="Cheshatsang Y."/>
            <person name="Chuda L."/>
            <person name="Citroen M."/>
            <person name="Collymore A."/>
            <person name="Cooke P."/>
            <person name="Costello M."/>
            <person name="D'Aco K."/>
            <person name="Daza R."/>
            <person name="De Haan G."/>
            <person name="DeGray S."/>
            <person name="DeMaso C."/>
            <person name="Dhargay N."/>
            <person name="Dooley K."/>
            <person name="Dooley E."/>
            <person name="Doricent M."/>
            <person name="Dorje P."/>
            <person name="Dorjee K."/>
            <person name="Dupes A."/>
            <person name="Elong R."/>
            <person name="Falk J."/>
            <person name="Farina A."/>
            <person name="Faro S."/>
            <person name="Ferguson D."/>
            <person name="Fisher S."/>
            <person name="Foley C.D."/>
            <person name="Franke A."/>
            <person name="Friedrich D."/>
            <person name="Gadbois L."/>
            <person name="Gearin G."/>
            <person name="Gearin C.R."/>
            <person name="Giannoukos G."/>
            <person name="Goode T."/>
            <person name="Graham J."/>
            <person name="Grandbois E."/>
            <person name="Grewal S."/>
            <person name="Gyaltsen K."/>
            <person name="Hafez N."/>
            <person name="Hagos B."/>
            <person name="Hall J."/>
            <person name="Henson C."/>
            <person name="Hollinger A."/>
            <person name="Honan T."/>
            <person name="Huard M.D."/>
            <person name="Hughes L."/>
            <person name="Hurhula B."/>
            <person name="Husby M.E."/>
            <person name="Kamat A."/>
            <person name="Kanga B."/>
            <person name="Kashin S."/>
            <person name="Khazanovich D."/>
            <person name="Kisner P."/>
            <person name="Lance K."/>
            <person name="Lara M."/>
            <person name="Lee W."/>
            <person name="Lennon N."/>
            <person name="Letendre F."/>
            <person name="LeVine R."/>
            <person name="Lipovsky A."/>
            <person name="Liu X."/>
            <person name="Liu J."/>
            <person name="Liu S."/>
            <person name="Lokyitsang T."/>
            <person name="Lokyitsang Y."/>
            <person name="Lubonja R."/>
            <person name="Lui A."/>
            <person name="MacDonald P."/>
            <person name="Magnisalis V."/>
            <person name="Maru K."/>
            <person name="Matthews C."/>
            <person name="McCusker W."/>
            <person name="McDonough S."/>
            <person name="Mehta T."/>
            <person name="Meldrim J."/>
            <person name="Meneus L."/>
            <person name="Mihai O."/>
            <person name="Mihalev A."/>
            <person name="Mihova T."/>
            <person name="Mittelman R."/>
            <person name="Mlenga V."/>
            <person name="Montmayeur A."/>
            <person name="Mulrain L."/>
            <person name="Navidi A."/>
            <person name="Naylor J."/>
            <person name="Negash T."/>
            <person name="Nguyen T."/>
            <person name="Nguyen N."/>
            <person name="Nicol R."/>
            <person name="Norbu C."/>
            <person name="Norbu N."/>
            <person name="Novod N."/>
            <person name="O'Neill B."/>
            <person name="Osman S."/>
            <person name="Markiewicz E."/>
            <person name="Oyono O.L."/>
            <person name="Patti C."/>
            <person name="Phunkhang P."/>
            <person name="Pierre F."/>
            <person name="Priest M."/>
            <person name="Raghuraman S."/>
            <person name="Rege F."/>
            <person name="Reyes R."/>
            <person name="Rise C."/>
            <person name="Rogov P."/>
            <person name="Ross K."/>
            <person name="Ryan E."/>
            <person name="Settipalli S."/>
            <person name="Shea T."/>
            <person name="Sherpa N."/>
            <person name="Shi L."/>
            <person name="Shih D."/>
            <person name="Sparrow T."/>
            <person name="Spaulding J."/>
            <person name="Stalker J."/>
            <person name="Stange-Thomann N."/>
            <person name="Stavropoulos S."/>
            <person name="Stone C."/>
            <person name="Strader C."/>
            <person name="Tesfaye S."/>
            <person name="Thomson T."/>
            <person name="Thoulutsang Y."/>
            <person name="Thoulutsang D."/>
            <person name="Topham K."/>
            <person name="Topping I."/>
            <person name="Tsamla T."/>
            <person name="Vassiliev H."/>
            <person name="Vo A."/>
            <person name="Wangchuk T."/>
            <person name="Wangdi T."/>
            <person name="Weiand M."/>
            <person name="Wilkinson J."/>
            <person name="Wilson A."/>
            <person name="Yadav S."/>
            <person name="Young G."/>
            <person name="Yu Q."/>
            <person name="Zembek L."/>
            <person name="Zhong D."/>
            <person name="Zimmer A."/>
            <person name="Zwirko Z."/>
            <person name="Jaffe D.B."/>
            <person name="Alvarez P."/>
            <person name="Brockman W."/>
            <person name="Butler J."/>
            <person name="Chin C."/>
            <person name="Gnerre S."/>
            <person name="MacCallum I."/>
            <person name="Graves J.A."/>
            <person name="Ponting C.P."/>
            <person name="Breen M."/>
            <person name="Samollow P.B."/>
            <person name="Lander E.S."/>
            <person name="Lindblad-Toh K."/>
        </authorList>
    </citation>
    <scope>NUCLEOTIDE SEQUENCE [LARGE SCALE GENOMIC DNA]</scope>
</reference>
<feature type="chain" id="PRO_5023962095" description="Beta-microseminoprotein" evidence="5">
    <location>
        <begin position="22"/>
        <end position="113"/>
    </location>
</feature>
<comment type="similarity">
    <text evidence="2 5">Belongs to the beta-microseminoprotein family.</text>
</comment>
<dbReference type="InterPro" id="IPR008735">
    <property type="entry name" value="PSP94"/>
</dbReference>
<accession>A0A5F8GK64</accession>
<dbReference type="Gene3D" id="2.10.70.10">
    <property type="entry name" value="Complement Module, domain 1"/>
    <property type="match status" value="1"/>
</dbReference>
<protein>
    <recommendedName>
        <fullName evidence="5">Beta-microseminoprotein</fullName>
    </recommendedName>
</protein>
<keyword evidence="5" id="KW-0732">Signal</keyword>
<evidence type="ECO:0000256" key="1">
    <source>
        <dbReference type="ARBA" id="ARBA00004613"/>
    </source>
</evidence>
<keyword evidence="4" id="KW-1015">Disulfide bond</keyword>
<dbReference type="GO" id="GO:0005576">
    <property type="term" value="C:extracellular region"/>
    <property type="evidence" value="ECO:0007669"/>
    <property type="project" value="UniProtKB-SubCell"/>
</dbReference>
<dbReference type="OMA" id="NEISCCK"/>
<feature type="signal peptide" evidence="5">
    <location>
        <begin position="1"/>
        <end position="21"/>
    </location>
</feature>
<proteinExistence type="inferred from homology"/>
<dbReference type="AlphaFoldDB" id="A0A5F8GK64"/>
<dbReference type="Bgee" id="ENSMODG00000045956">
    <property type="expression patterns" value="Expressed in endometrium and 4 other cell types or tissues"/>
</dbReference>
<reference evidence="6" key="2">
    <citation type="submission" date="2025-08" db="UniProtKB">
        <authorList>
            <consortium name="Ensembl"/>
        </authorList>
    </citation>
    <scope>IDENTIFICATION</scope>
</reference>
<evidence type="ECO:0000313" key="6">
    <source>
        <dbReference type="Ensembl" id="ENSMODP00000047869.1"/>
    </source>
</evidence>
<dbReference type="PANTHER" id="PTHR10500:SF7">
    <property type="entry name" value="BETA-MICROSEMINOPROTEIN"/>
    <property type="match status" value="1"/>
</dbReference>
<dbReference type="Ensembl" id="ENSMODT00000055717.1">
    <property type="protein sequence ID" value="ENSMODP00000047869.1"/>
    <property type="gene ID" value="ENSMODG00000045956.1"/>
</dbReference>
<dbReference type="Pfam" id="PF05825">
    <property type="entry name" value="PSP94"/>
    <property type="match status" value="1"/>
</dbReference>
<name>A0A5F8GK64_MONDO</name>
<dbReference type="GeneTree" id="ENSGT00940000154371"/>
<sequence>NTILGILLTWTIFGTLYEAQCTDIPLEFKTDDHSNGCKDRHGEFHELNIYWISDYCEICQCDEEEMECSSLILRPADYDKEKCEEVFDRESCIFKPVEKDNPSKSCNATEYFV</sequence>
<evidence type="ECO:0000256" key="4">
    <source>
        <dbReference type="ARBA" id="ARBA00023157"/>
    </source>
</evidence>
<dbReference type="Proteomes" id="UP000002280">
    <property type="component" value="Chromosome 1"/>
</dbReference>
<organism evidence="6 7">
    <name type="scientific">Monodelphis domestica</name>
    <name type="common">Gray short-tailed opossum</name>
    <dbReference type="NCBI Taxonomy" id="13616"/>
    <lineage>
        <taxon>Eukaryota</taxon>
        <taxon>Metazoa</taxon>
        <taxon>Chordata</taxon>
        <taxon>Craniata</taxon>
        <taxon>Vertebrata</taxon>
        <taxon>Euteleostomi</taxon>
        <taxon>Mammalia</taxon>
        <taxon>Metatheria</taxon>
        <taxon>Didelphimorphia</taxon>
        <taxon>Didelphidae</taxon>
        <taxon>Monodelphis</taxon>
    </lineage>
</organism>
<comment type="subcellular location">
    <subcellularLocation>
        <location evidence="1 5">Secreted</location>
    </subcellularLocation>
</comment>
<keyword evidence="7" id="KW-1185">Reference proteome</keyword>
<dbReference type="PANTHER" id="PTHR10500">
    <property type="entry name" value="BETA-MICROSEMINOPROTEIN"/>
    <property type="match status" value="1"/>
</dbReference>
<reference evidence="6" key="3">
    <citation type="submission" date="2025-09" db="UniProtKB">
        <authorList>
            <consortium name="Ensembl"/>
        </authorList>
    </citation>
    <scope>IDENTIFICATION</scope>
</reference>
<keyword evidence="3 5" id="KW-0964">Secreted</keyword>
<evidence type="ECO:0000313" key="7">
    <source>
        <dbReference type="Proteomes" id="UP000002280"/>
    </source>
</evidence>